<reference evidence="6 7" key="2">
    <citation type="journal article" date="2016" name="Genome Announc.">
        <title>Complete Genome Sequences of Two Interactive Moderate Thermophiles, Paenibacillus napthalenovorans 32O-Y and Paenibacillus sp. 32O-W.</title>
        <authorList>
            <person name="Butler R.R.III."/>
            <person name="Wang J."/>
            <person name="Stark B.C."/>
            <person name="Pombert J.F."/>
        </authorList>
    </citation>
    <scope>NUCLEOTIDE SEQUENCE [LARGE SCALE GENOMIC DNA]</scope>
    <source>
        <strain evidence="6 7">32O-Y</strain>
    </source>
</reference>
<dbReference type="InterPro" id="IPR028082">
    <property type="entry name" value="Peripla_BP_I"/>
</dbReference>
<keyword evidence="4" id="KW-0029">Amino-acid transport</keyword>
<evidence type="ECO:0000256" key="1">
    <source>
        <dbReference type="ARBA" id="ARBA00010062"/>
    </source>
</evidence>
<evidence type="ECO:0000256" key="3">
    <source>
        <dbReference type="ARBA" id="ARBA00022729"/>
    </source>
</evidence>
<dbReference type="InterPro" id="IPR051010">
    <property type="entry name" value="BCAA_transport"/>
</dbReference>
<keyword evidence="2" id="KW-0813">Transport</keyword>
<dbReference type="CDD" id="cd19982">
    <property type="entry name" value="PBP1_ABC_ligand_binding-like"/>
    <property type="match status" value="1"/>
</dbReference>
<dbReference type="Proteomes" id="UP000061660">
    <property type="component" value="Chromosome"/>
</dbReference>
<dbReference type="InterPro" id="IPR000709">
    <property type="entry name" value="Leu_Ile_Val-bd"/>
</dbReference>
<dbReference type="SUPFAM" id="SSF53822">
    <property type="entry name" value="Periplasmic binding protein-like I"/>
    <property type="match status" value="1"/>
</dbReference>
<evidence type="ECO:0000313" key="7">
    <source>
        <dbReference type="Proteomes" id="UP000061660"/>
    </source>
</evidence>
<name>A0A0U2UG60_9BACL</name>
<dbReference type="EMBL" id="CP013652">
    <property type="protein sequence ID" value="ALS25193.1"/>
    <property type="molecule type" value="Genomic_DNA"/>
</dbReference>
<dbReference type="PANTHER" id="PTHR30483">
    <property type="entry name" value="LEUCINE-SPECIFIC-BINDING PROTEIN"/>
    <property type="match status" value="1"/>
</dbReference>
<evidence type="ECO:0000256" key="2">
    <source>
        <dbReference type="ARBA" id="ARBA00022448"/>
    </source>
</evidence>
<evidence type="ECO:0000256" key="4">
    <source>
        <dbReference type="ARBA" id="ARBA00022970"/>
    </source>
</evidence>
<accession>A0A0U2UG60</accession>
<dbReference type="PROSITE" id="PS51257">
    <property type="entry name" value="PROKAR_LIPOPROTEIN"/>
    <property type="match status" value="1"/>
</dbReference>
<dbReference type="GO" id="GO:0006865">
    <property type="term" value="P:amino acid transport"/>
    <property type="evidence" value="ECO:0007669"/>
    <property type="project" value="UniProtKB-KW"/>
</dbReference>
<reference evidence="7" key="1">
    <citation type="submission" date="2015-12" db="EMBL/GenBank/DDBJ databases">
        <title>Complete genome sequences of two moderately thermophilic Paenibacillus species.</title>
        <authorList>
            <person name="Butler R.III."/>
            <person name="Wang J."/>
            <person name="Stark B.C."/>
            <person name="Pombert J.-F."/>
        </authorList>
    </citation>
    <scope>NUCLEOTIDE SEQUENCE [LARGE SCALE GENOMIC DNA]</scope>
    <source>
        <strain evidence="7">32O-Y</strain>
    </source>
</reference>
<dbReference type="AlphaFoldDB" id="A0A0U2UG60"/>
<sequence precursor="true">MKNSRKAYWGVLSAVFLAGSLLSGCGAAETNAPSNAGTPAPSSEGTLKIGAVLPMTGGSAVFGEKFKQAYSLAVEEINAAGGINGKKLEIIIEDSQEKPQVGKTATEKLVANKDILLLTGGRSSGVTLVEAQVANENKIPYLIDHGSSDKATMSDYDYVFRLSPTAGMYTSALRDYFQTNPPKSIAYINVDNAFGEAVYEYGIKKYTDSAGIPFTLEKYKAGELDFKPLMEKIKAANPEVVIVTAGDDNDATQIMKAAKESRLSPKMFVGTGAGHSIIGFAQQSGELAETVLTAGPWHGNKKDPKFQEFHKNFTAKFQHEPGEHEVEGYAAIYVIADALKRAKTLDREGVKEALEATDLETVFGRVKFEDFDGYKNQNKGMTDISQWIGGKMITVYPDEYAQDQMKDFKGW</sequence>
<dbReference type="RefSeq" id="WP_062410610.1">
    <property type="nucleotide sequence ID" value="NZ_BJCS01000009.1"/>
</dbReference>
<dbReference type="OrthoDB" id="9783240at2"/>
<evidence type="ECO:0000313" key="6">
    <source>
        <dbReference type="EMBL" id="ALS25193.1"/>
    </source>
</evidence>
<dbReference type="PATRIC" id="fig|162209.4.peg.5209"/>
<feature type="domain" description="Leucine-binding protein" evidence="5">
    <location>
        <begin position="46"/>
        <end position="374"/>
    </location>
</feature>
<proteinExistence type="inferred from homology"/>
<dbReference type="Pfam" id="PF13458">
    <property type="entry name" value="Peripla_BP_6"/>
    <property type="match status" value="1"/>
</dbReference>
<comment type="similarity">
    <text evidence="1">Belongs to the leucine-binding protein family.</text>
</comment>
<dbReference type="PRINTS" id="PR00337">
    <property type="entry name" value="LEUILEVALBP"/>
</dbReference>
<protein>
    <submittedName>
        <fullName evidence="6">Periplasmic binding protein</fullName>
    </submittedName>
</protein>
<keyword evidence="7" id="KW-1185">Reference proteome</keyword>
<keyword evidence="3" id="KW-0732">Signal</keyword>
<dbReference type="PANTHER" id="PTHR30483:SF37">
    <property type="entry name" value="ABC TRANSPORTER SUBSTRATE-BINDING PROTEIN"/>
    <property type="match status" value="1"/>
</dbReference>
<evidence type="ECO:0000259" key="5">
    <source>
        <dbReference type="Pfam" id="PF13458"/>
    </source>
</evidence>
<gene>
    <name evidence="6" type="ORF">IJ22_49310</name>
</gene>
<dbReference type="Gene3D" id="3.40.50.2300">
    <property type="match status" value="2"/>
</dbReference>
<organism evidence="6 7">
    <name type="scientific">Paenibacillus naphthalenovorans</name>
    <dbReference type="NCBI Taxonomy" id="162209"/>
    <lineage>
        <taxon>Bacteria</taxon>
        <taxon>Bacillati</taxon>
        <taxon>Bacillota</taxon>
        <taxon>Bacilli</taxon>
        <taxon>Bacillales</taxon>
        <taxon>Paenibacillaceae</taxon>
        <taxon>Paenibacillus</taxon>
    </lineage>
</organism>
<dbReference type="STRING" id="162209.IJ22_49310"/>
<dbReference type="KEGG" id="pnp:IJ22_49310"/>
<dbReference type="InterPro" id="IPR028081">
    <property type="entry name" value="Leu-bd"/>
</dbReference>